<dbReference type="GO" id="GO:0016705">
    <property type="term" value="F:oxidoreductase activity, acting on paired donors, with incorporation or reduction of molecular oxygen"/>
    <property type="evidence" value="ECO:0007669"/>
    <property type="project" value="InterPro"/>
</dbReference>
<protein>
    <recommendedName>
        <fullName evidence="3">Luciferase-like monooxygenase</fullName>
    </recommendedName>
</protein>
<dbReference type="AlphaFoldDB" id="A0A846YTJ4"/>
<comment type="caution">
    <text evidence="1">The sequence shown here is derived from an EMBL/GenBank/DDBJ whole genome shotgun (WGS) entry which is preliminary data.</text>
</comment>
<keyword evidence="2" id="KW-1185">Reference proteome</keyword>
<dbReference type="SUPFAM" id="SSF51679">
    <property type="entry name" value="Bacterial luciferase-like"/>
    <property type="match status" value="1"/>
</dbReference>
<evidence type="ECO:0000313" key="1">
    <source>
        <dbReference type="EMBL" id="NKY60592.1"/>
    </source>
</evidence>
<reference evidence="1 2" key="1">
    <citation type="submission" date="2020-04" db="EMBL/GenBank/DDBJ databases">
        <title>MicrobeNet Type strains.</title>
        <authorList>
            <person name="Nicholson A.C."/>
        </authorList>
    </citation>
    <scope>NUCLEOTIDE SEQUENCE [LARGE SCALE GENOMIC DNA]</scope>
    <source>
        <strain evidence="1 2">JCM 3332</strain>
    </source>
</reference>
<gene>
    <name evidence="1" type="ORF">HGA15_31535</name>
</gene>
<dbReference type="RefSeq" id="WP_062971449.1">
    <property type="nucleotide sequence ID" value="NZ_JAAXOT010000025.1"/>
</dbReference>
<name>A0A846YTJ4_9NOCA</name>
<proteinExistence type="predicted"/>
<accession>A0A846YTJ4</accession>
<dbReference type="Proteomes" id="UP000570678">
    <property type="component" value="Unassembled WGS sequence"/>
</dbReference>
<dbReference type="InterPro" id="IPR036661">
    <property type="entry name" value="Luciferase-like_sf"/>
</dbReference>
<dbReference type="Gene3D" id="3.20.20.30">
    <property type="entry name" value="Luciferase-like domain"/>
    <property type="match status" value="1"/>
</dbReference>
<sequence>MRIGVEVVVGEDLLGAVPQIAELVEAAGLDVLWWHPVGSAWTSSLVVAAASAAVTTTLTVAQDVALQGFHPLYLAEERHVTDRLLGGRLVTVLRGDADEQSEVAAVLLAAAAGRPFRHVGSRWTVPAGLEANSINREECIRVTPMPSGMGTAIWVGARAAAATGLPAVDSPALWAELDSGANAVQRHAVRPAVRRWDPQDEPVDELVARLRAEQQHSGVDLIAVRIAVAPGTAAWRSAVAALATVVRPSLQLERLPAGLEGRWHEPLGARAGQQQVNHLEEKT</sequence>
<evidence type="ECO:0000313" key="2">
    <source>
        <dbReference type="Proteomes" id="UP000570678"/>
    </source>
</evidence>
<dbReference type="EMBL" id="JAAXOT010000025">
    <property type="protein sequence ID" value="NKY60592.1"/>
    <property type="molecule type" value="Genomic_DNA"/>
</dbReference>
<evidence type="ECO:0008006" key="3">
    <source>
        <dbReference type="Google" id="ProtNLM"/>
    </source>
</evidence>
<organism evidence="1 2">
    <name type="scientific">Nocardia flavorosea</name>
    <dbReference type="NCBI Taxonomy" id="53429"/>
    <lineage>
        <taxon>Bacteria</taxon>
        <taxon>Bacillati</taxon>
        <taxon>Actinomycetota</taxon>
        <taxon>Actinomycetes</taxon>
        <taxon>Mycobacteriales</taxon>
        <taxon>Nocardiaceae</taxon>
        <taxon>Nocardia</taxon>
    </lineage>
</organism>